<dbReference type="RefSeq" id="XP_003666975.1">
    <property type="nucleotide sequence ID" value="XM_003666927.1"/>
</dbReference>
<dbReference type="OMA" id="EVRVCWL"/>
<feature type="region of interest" description="Disordered" evidence="1">
    <location>
        <begin position="130"/>
        <end position="159"/>
    </location>
</feature>
<evidence type="ECO:0000313" key="5">
    <source>
        <dbReference type="Proteomes" id="UP000007322"/>
    </source>
</evidence>
<sequence>MRAALVSAAVVISFFAAALANTEKTIFLGPEAVNVPLAHPTLSDLRLRTLTPTNNTLRTRLPARFPSADQPQGPATWLLLDHLTPKQRYEVRVCWPATQPTDFTVSTFPLATVWDTPELMASLRAYSVSREQSLAPEGGPPPPGSGNGSGNGSDSGPSEREASVLLLRILAAADYYTTDASLMSSVPPVDVDIILDPFLFNLLPRSLAGTACYIVAVAVAAYLLSRRIVSGIHRLIASADADVRQEAIKKRQ</sequence>
<dbReference type="InParanoid" id="G2QQ67"/>
<feature type="chain" id="PRO_5003436590" evidence="3">
    <location>
        <begin position="21"/>
        <end position="252"/>
    </location>
</feature>
<dbReference type="GO" id="GO:0006506">
    <property type="term" value="P:GPI anchor biosynthetic process"/>
    <property type="evidence" value="ECO:0007669"/>
    <property type="project" value="TreeGrafter"/>
</dbReference>
<evidence type="ECO:0000256" key="3">
    <source>
        <dbReference type="SAM" id="SignalP"/>
    </source>
</evidence>
<dbReference type="Pfam" id="PF10333">
    <property type="entry name" value="Pga1"/>
    <property type="match status" value="1"/>
</dbReference>
<dbReference type="PANTHER" id="PTHR28022:SF1">
    <property type="entry name" value="GPI MANNOSYLTRANSFERASE 2 SUBUNIT PGA1"/>
    <property type="match status" value="1"/>
</dbReference>
<dbReference type="GO" id="GO:0000030">
    <property type="term" value="F:mannosyltransferase activity"/>
    <property type="evidence" value="ECO:0007669"/>
    <property type="project" value="TreeGrafter"/>
</dbReference>
<feature type="signal peptide" evidence="3">
    <location>
        <begin position="1"/>
        <end position="20"/>
    </location>
</feature>
<dbReference type="AlphaFoldDB" id="G2QQ67"/>
<dbReference type="PANTHER" id="PTHR28022">
    <property type="entry name" value="GPI MANNOSYLTRANSFERASE 2 SUBUNIT PGA1"/>
    <property type="match status" value="1"/>
</dbReference>
<dbReference type="HOGENOM" id="CLU_062870_0_0_1"/>
<gene>
    <name evidence="4" type="ORF">MYCTH_2312211</name>
</gene>
<evidence type="ECO:0000313" key="4">
    <source>
        <dbReference type="EMBL" id="AEO61730.1"/>
    </source>
</evidence>
<dbReference type="GeneID" id="11507338"/>
<keyword evidence="2" id="KW-0812">Transmembrane</keyword>
<evidence type="ECO:0000256" key="2">
    <source>
        <dbReference type="SAM" id="Phobius"/>
    </source>
</evidence>
<feature type="transmembrane region" description="Helical" evidence="2">
    <location>
        <begin position="206"/>
        <end position="224"/>
    </location>
</feature>
<keyword evidence="5" id="KW-1185">Reference proteome</keyword>
<dbReference type="Proteomes" id="UP000007322">
    <property type="component" value="Chromosome 7"/>
</dbReference>
<keyword evidence="3" id="KW-0732">Signal</keyword>
<dbReference type="KEGG" id="mtm:MYCTH_2312211"/>
<accession>G2QQ67</accession>
<name>G2QQ67_THET4</name>
<evidence type="ECO:0000256" key="1">
    <source>
        <dbReference type="SAM" id="MobiDB-lite"/>
    </source>
</evidence>
<keyword evidence="2" id="KW-1133">Transmembrane helix</keyword>
<keyword evidence="2" id="KW-0472">Membrane</keyword>
<reference evidence="4 5" key="1">
    <citation type="journal article" date="2011" name="Nat. Biotechnol.">
        <title>Comparative genomic analysis of the thermophilic biomass-degrading fungi Myceliophthora thermophila and Thielavia terrestris.</title>
        <authorList>
            <person name="Berka R.M."/>
            <person name="Grigoriev I.V."/>
            <person name="Otillar R."/>
            <person name="Salamov A."/>
            <person name="Grimwood J."/>
            <person name="Reid I."/>
            <person name="Ishmael N."/>
            <person name="John T."/>
            <person name="Darmond C."/>
            <person name="Moisan M.-C."/>
            <person name="Henrissat B."/>
            <person name="Coutinho P.M."/>
            <person name="Lombard V."/>
            <person name="Natvig D.O."/>
            <person name="Lindquist E."/>
            <person name="Schmutz J."/>
            <person name="Lucas S."/>
            <person name="Harris P."/>
            <person name="Powlowski J."/>
            <person name="Bellemare A."/>
            <person name="Taylor D."/>
            <person name="Butler G."/>
            <person name="de Vries R.P."/>
            <person name="Allijn I.E."/>
            <person name="van den Brink J."/>
            <person name="Ushinsky S."/>
            <person name="Storms R."/>
            <person name="Powell A.J."/>
            <person name="Paulsen I.T."/>
            <person name="Elbourne L.D.H."/>
            <person name="Baker S.E."/>
            <person name="Magnuson J."/>
            <person name="LaBoissiere S."/>
            <person name="Clutterbuck A.J."/>
            <person name="Martinez D."/>
            <person name="Wogulis M."/>
            <person name="de Leon A.L."/>
            <person name="Rey M.W."/>
            <person name="Tsang A."/>
        </authorList>
    </citation>
    <scope>NUCLEOTIDE SEQUENCE [LARGE SCALE GENOMIC DNA]</scope>
    <source>
        <strain evidence="5">ATCC 42464 / BCRC 31852 / DSM 1799</strain>
    </source>
</reference>
<dbReference type="OrthoDB" id="3360032at2759"/>
<dbReference type="eggNOG" id="ENOG502S55X">
    <property type="taxonomic scope" value="Eukaryota"/>
</dbReference>
<dbReference type="GO" id="GO:0031501">
    <property type="term" value="C:mannosyltransferase complex"/>
    <property type="evidence" value="ECO:0007669"/>
    <property type="project" value="TreeGrafter"/>
</dbReference>
<proteinExistence type="predicted"/>
<protein>
    <submittedName>
        <fullName evidence="4">Uncharacterized protein</fullName>
    </submittedName>
</protein>
<organism evidence="4 5">
    <name type="scientific">Thermothelomyces thermophilus (strain ATCC 42464 / BCRC 31852 / DSM 1799)</name>
    <name type="common">Sporotrichum thermophile</name>
    <dbReference type="NCBI Taxonomy" id="573729"/>
    <lineage>
        <taxon>Eukaryota</taxon>
        <taxon>Fungi</taxon>
        <taxon>Dikarya</taxon>
        <taxon>Ascomycota</taxon>
        <taxon>Pezizomycotina</taxon>
        <taxon>Sordariomycetes</taxon>
        <taxon>Sordariomycetidae</taxon>
        <taxon>Sordariales</taxon>
        <taxon>Chaetomiaceae</taxon>
        <taxon>Thermothelomyces</taxon>
    </lineage>
</organism>
<dbReference type="VEuPathDB" id="FungiDB:MYCTH_2312211"/>
<dbReference type="EMBL" id="CP003008">
    <property type="protein sequence ID" value="AEO61730.1"/>
    <property type="molecule type" value="Genomic_DNA"/>
</dbReference>
<dbReference type="GO" id="GO:0005789">
    <property type="term" value="C:endoplasmic reticulum membrane"/>
    <property type="evidence" value="ECO:0007669"/>
    <property type="project" value="TreeGrafter"/>
</dbReference>
<dbReference type="InterPro" id="IPR019433">
    <property type="entry name" value="GPI_ManTrfase_II_coact_Pga1"/>
</dbReference>